<name>A0A084XWB5_9PROT</name>
<dbReference type="AlphaFoldDB" id="A0A084XWB5"/>
<feature type="compositionally biased region" description="Basic residues" evidence="1">
    <location>
        <begin position="201"/>
        <end position="211"/>
    </location>
</feature>
<organism evidence="2 3">
    <name type="scientific">Candidatus Accumulibacter vicinus</name>
    <dbReference type="NCBI Taxonomy" id="2954382"/>
    <lineage>
        <taxon>Bacteria</taxon>
        <taxon>Pseudomonadati</taxon>
        <taxon>Pseudomonadota</taxon>
        <taxon>Betaproteobacteria</taxon>
        <taxon>Candidatus Accumulibacter</taxon>
    </lineage>
</organism>
<accession>A0A084XWB5</accession>
<proteinExistence type="predicted"/>
<protein>
    <submittedName>
        <fullName evidence="2">Uncharacterized protein</fullName>
    </submittedName>
</protein>
<feature type="region of interest" description="Disordered" evidence="1">
    <location>
        <begin position="153"/>
        <end position="211"/>
    </location>
</feature>
<evidence type="ECO:0000313" key="2">
    <source>
        <dbReference type="EMBL" id="KFB66759.1"/>
    </source>
</evidence>
<dbReference type="Proteomes" id="UP000019812">
    <property type="component" value="Unassembled WGS sequence"/>
</dbReference>
<evidence type="ECO:0000256" key="1">
    <source>
        <dbReference type="SAM" id="MobiDB-lite"/>
    </source>
</evidence>
<dbReference type="EMBL" id="JDSS02000037">
    <property type="protein sequence ID" value="KFB66759.1"/>
    <property type="molecule type" value="Genomic_DNA"/>
</dbReference>
<evidence type="ECO:0000313" key="3">
    <source>
        <dbReference type="Proteomes" id="UP000019812"/>
    </source>
</evidence>
<sequence>MQGFRILAVVGDQQGRPSVDDDLRQRIQQAGAEARVEGAKHLARGHRAGGDAPVAGGGVMHRVVKAGRRNPAVVGRQLLAQRVTVVAIGTGGREHRGQGADVGFGMGGGFQPKCERQLDDAAGAPALGRWQNVRHRQHGRRWRISLFAAQDGAGGRPVRHAGGEEADAVDPGGERSLAHALTPKTRLQLLPPKPKELLSARRTRAGRGVSR</sequence>
<gene>
    <name evidence="2" type="ORF">CAPSK01_003697</name>
</gene>
<reference evidence="2 3" key="1">
    <citation type="submission" date="2014-07" db="EMBL/GenBank/DDBJ databases">
        <title>Expanding our view of genomic diversity in Candidatus Accumulibacter clades.</title>
        <authorList>
            <person name="Skennerton C.T."/>
            <person name="Barr J.J."/>
            <person name="Slater F.R."/>
            <person name="Bond P.L."/>
            <person name="Tyson G.W."/>
        </authorList>
    </citation>
    <scope>NUCLEOTIDE SEQUENCE [LARGE SCALE GENOMIC DNA]</scope>
    <source>
        <strain evidence="3">SK-01</strain>
    </source>
</reference>
<comment type="caution">
    <text evidence="2">The sequence shown here is derived from an EMBL/GenBank/DDBJ whole genome shotgun (WGS) entry which is preliminary data.</text>
</comment>